<dbReference type="InterPro" id="IPR011257">
    <property type="entry name" value="DNA_glycosylase"/>
</dbReference>
<dbReference type="CDD" id="cd00056">
    <property type="entry name" value="ENDO3c"/>
    <property type="match status" value="1"/>
</dbReference>
<dbReference type="Gene3D" id="3.30.310.260">
    <property type="match status" value="1"/>
</dbReference>
<dbReference type="InterPro" id="IPR012904">
    <property type="entry name" value="OGG_N"/>
</dbReference>
<dbReference type="GO" id="GO:0006289">
    <property type="term" value="P:nucleotide-excision repair"/>
    <property type="evidence" value="ECO:0007669"/>
    <property type="project" value="InterPro"/>
</dbReference>
<dbReference type="EC" id="4.2.99.18" evidence="2"/>
<dbReference type="SMART" id="SM00478">
    <property type="entry name" value="ENDO3c"/>
    <property type="match status" value="1"/>
</dbReference>
<evidence type="ECO:0000256" key="1">
    <source>
        <dbReference type="ARBA" id="ARBA00010679"/>
    </source>
</evidence>
<dbReference type="Pfam" id="PF07934">
    <property type="entry name" value="OGG_N"/>
    <property type="match status" value="1"/>
</dbReference>
<comment type="catalytic activity">
    <reaction evidence="9">
        <text>2'-deoxyribonucleotide-(2'-deoxyribose 5'-phosphate)-2'-deoxyribonucleotide-DNA = a 3'-end 2'-deoxyribonucleotide-(2,3-dehydro-2,3-deoxyribose 5'-phosphate)-DNA + a 5'-end 5'-phospho-2'-deoxyribonucleoside-DNA + H(+)</text>
        <dbReference type="Rhea" id="RHEA:66592"/>
        <dbReference type="Rhea" id="RHEA-COMP:13180"/>
        <dbReference type="Rhea" id="RHEA-COMP:16897"/>
        <dbReference type="Rhea" id="RHEA-COMP:17067"/>
        <dbReference type="ChEBI" id="CHEBI:15378"/>
        <dbReference type="ChEBI" id="CHEBI:136412"/>
        <dbReference type="ChEBI" id="CHEBI:157695"/>
        <dbReference type="ChEBI" id="CHEBI:167181"/>
        <dbReference type="EC" id="4.2.99.18"/>
    </reaction>
</comment>
<evidence type="ECO:0000313" key="12">
    <source>
        <dbReference type="Proteomes" id="UP000483018"/>
    </source>
</evidence>
<comment type="similarity">
    <text evidence="1">Belongs to the type-1 OGG1 family.</text>
</comment>
<organism evidence="11 12">
    <name type="scientific">Defluviitalea raffinosedens</name>
    <dbReference type="NCBI Taxonomy" id="1450156"/>
    <lineage>
        <taxon>Bacteria</taxon>
        <taxon>Bacillati</taxon>
        <taxon>Bacillota</taxon>
        <taxon>Clostridia</taxon>
        <taxon>Lachnospirales</taxon>
        <taxon>Defluviitaleaceae</taxon>
        <taxon>Defluviitalea</taxon>
    </lineage>
</organism>
<evidence type="ECO:0000259" key="10">
    <source>
        <dbReference type="SMART" id="SM00478"/>
    </source>
</evidence>
<reference evidence="11 12" key="1">
    <citation type="submission" date="2019-12" db="EMBL/GenBank/DDBJ databases">
        <title>Defluviitalea raffinosedens, isolated from a biogas fermenter, genome sequencing and characterization.</title>
        <authorList>
            <person name="Rettenmaier R."/>
            <person name="Schneider M."/>
            <person name="Neuhaus K."/>
            <person name="Liebl W."/>
            <person name="Zverlov V."/>
        </authorList>
    </citation>
    <scope>NUCLEOTIDE SEQUENCE [LARGE SCALE GENOMIC DNA]</scope>
    <source>
        <strain evidence="11 12">249c-K6</strain>
    </source>
</reference>
<evidence type="ECO:0000256" key="7">
    <source>
        <dbReference type="ARBA" id="ARBA00023268"/>
    </source>
</evidence>
<protein>
    <recommendedName>
        <fullName evidence="2">DNA-(apurinic or apyrimidinic site) lyase</fullName>
        <ecNumber evidence="2">4.2.99.18</ecNumber>
    </recommendedName>
</protein>
<dbReference type="GO" id="GO:0003684">
    <property type="term" value="F:damaged DNA binding"/>
    <property type="evidence" value="ECO:0007669"/>
    <property type="project" value="InterPro"/>
</dbReference>
<keyword evidence="3" id="KW-0227">DNA damage</keyword>
<accession>A0A7C8HGM9</accession>
<gene>
    <name evidence="11" type="ORF">GND95_11450</name>
</gene>
<dbReference type="InterPro" id="IPR003265">
    <property type="entry name" value="HhH-GPD_domain"/>
</dbReference>
<dbReference type="InterPro" id="IPR023170">
    <property type="entry name" value="HhH_base_excis_C"/>
</dbReference>
<keyword evidence="12" id="KW-1185">Reference proteome</keyword>
<dbReference type="PANTHER" id="PTHR10242">
    <property type="entry name" value="8-OXOGUANINE DNA GLYCOSYLASE"/>
    <property type="match status" value="1"/>
</dbReference>
<dbReference type="GO" id="GO:0006284">
    <property type="term" value="P:base-excision repair"/>
    <property type="evidence" value="ECO:0007669"/>
    <property type="project" value="InterPro"/>
</dbReference>
<dbReference type="OrthoDB" id="9798522at2"/>
<keyword evidence="8" id="KW-0326">Glycosidase</keyword>
<evidence type="ECO:0000256" key="9">
    <source>
        <dbReference type="ARBA" id="ARBA00044632"/>
    </source>
</evidence>
<dbReference type="SUPFAM" id="SSF55945">
    <property type="entry name" value="TATA-box binding protein-like"/>
    <property type="match status" value="1"/>
</dbReference>
<dbReference type="InterPro" id="IPR052054">
    <property type="entry name" value="Oxidative_DNA_repair_enzyme"/>
</dbReference>
<dbReference type="Pfam" id="PF00730">
    <property type="entry name" value="HhH-GPD"/>
    <property type="match status" value="1"/>
</dbReference>
<evidence type="ECO:0000256" key="4">
    <source>
        <dbReference type="ARBA" id="ARBA00022801"/>
    </source>
</evidence>
<sequence>MKYKQIEDKIILKAEDSFEIEQILECGQCFRFHKLAQNDYVIVAKGKVLRILQTKEEIILYPTSAEEFENLWSSYFDLDKDYDIIKRHLAEKDIHLARAVQFAPGIRILRQEPWECLISFIISQNKQIPHIKQVVENISRMFGKYICTFEGYDYYTFPTIEQLAMANEQELRNCKAGFRAPYIMDACQKVKNKEVELEKLANMPYEEAKKELLKIKGVGPKIADCVLLFGIGHEEAFPVDVWVKRVMEYFYFNRDTSPNEIQAFAKEYFGNLAGIAQQYLFYYARQLRLGK</sequence>
<dbReference type="PANTHER" id="PTHR10242:SF2">
    <property type="entry name" value="N-GLYCOSYLASE_DNA LYASE"/>
    <property type="match status" value="1"/>
</dbReference>
<feature type="domain" description="HhH-GPD" evidence="10">
    <location>
        <begin position="122"/>
        <end position="285"/>
    </location>
</feature>
<dbReference type="GO" id="GO:0008534">
    <property type="term" value="F:oxidized purine nucleobase lesion DNA N-glycosylase activity"/>
    <property type="evidence" value="ECO:0007669"/>
    <property type="project" value="InterPro"/>
</dbReference>
<dbReference type="SUPFAM" id="SSF48150">
    <property type="entry name" value="DNA-glycosylase"/>
    <property type="match status" value="1"/>
</dbReference>
<dbReference type="EMBL" id="WSLF01000012">
    <property type="protein sequence ID" value="KAE9631370.1"/>
    <property type="molecule type" value="Genomic_DNA"/>
</dbReference>
<dbReference type="Proteomes" id="UP000483018">
    <property type="component" value="Unassembled WGS sequence"/>
</dbReference>
<keyword evidence="5" id="KW-0234">DNA repair</keyword>
<name>A0A7C8HGM9_9FIRM</name>
<evidence type="ECO:0000256" key="3">
    <source>
        <dbReference type="ARBA" id="ARBA00022763"/>
    </source>
</evidence>
<evidence type="ECO:0000256" key="8">
    <source>
        <dbReference type="ARBA" id="ARBA00023295"/>
    </source>
</evidence>
<proteinExistence type="inferred from homology"/>
<dbReference type="Gene3D" id="1.10.340.30">
    <property type="entry name" value="Hypothetical protein, domain 2"/>
    <property type="match status" value="1"/>
</dbReference>
<dbReference type="RefSeq" id="WP_158741297.1">
    <property type="nucleotide sequence ID" value="NZ_JAFBEP010000002.1"/>
</dbReference>
<evidence type="ECO:0000256" key="5">
    <source>
        <dbReference type="ARBA" id="ARBA00023204"/>
    </source>
</evidence>
<keyword evidence="6" id="KW-0456">Lyase</keyword>
<dbReference type="GO" id="GO:0140078">
    <property type="term" value="F:class I DNA-(apurinic or apyrimidinic site) endonuclease activity"/>
    <property type="evidence" value="ECO:0007669"/>
    <property type="project" value="UniProtKB-EC"/>
</dbReference>
<keyword evidence="4" id="KW-0378">Hydrolase</keyword>
<evidence type="ECO:0000313" key="11">
    <source>
        <dbReference type="EMBL" id="KAE9631370.1"/>
    </source>
</evidence>
<evidence type="ECO:0000256" key="6">
    <source>
        <dbReference type="ARBA" id="ARBA00023239"/>
    </source>
</evidence>
<dbReference type="Gene3D" id="1.10.1670.10">
    <property type="entry name" value="Helix-hairpin-Helix base-excision DNA repair enzymes (C-terminal)"/>
    <property type="match status" value="1"/>
</dbReference>
<keyword evidence="7" id="KW-0511">Multifunctional enzyme</keyword>
<comment type="caution">
    <text evidence="11">The sequence shown here is derived from an EMBL/GenBank/DDBJ whole genome shotgun (WGS) entry which is preliminary data.</text>
</comment>
<dbReference type="AlphaFoldDB" id="A0A7C8HGM9"/>
<evidence type="ECO:0000256" key="2">
    <source>
        <dbReference type="ARBA" id="ARBA00012720"/>
    </source>
</evidence>